<evidence type="ECO:0000256" key="1">
    <source>
        <dbReference type="SAM" id="MobiDB-lite"/>
    </source>
</evidence>
<feature type="region of interest" description="Disordered" evidence="1">
    <location>
        <begin position="70"/>
        <end position="107"/>
    </location>
</feature>
<evidence type="ECO:0000313" key="3">
    <source>
        <dbReference type="Proteomes" id="UP000236333"/>
    </source>
</evidence>
<feature type="compositionally biased region" description="Polar residues" evidence="1">
    <location>
        <begin position="31"/>
        <end position="45"/>
    </location>
</feature>
<protein>
    <submittedName>
        <fullName evidence="2">Uncharacterized protein</fullName>
    </submittedName>
</protein>
<comment type="caution">
    <text evidence="2">The sequence shown here is derived from an EMBL/GenBank/DDBJ whole genome shotgun (WGS) entry which is preliminary data.</text>
</comment>
<keyword evidence="3" id="KW-1185">Reference proteome</keyword>
<organism evidence="2 3">
    <name type="scientific">Tetrabaena socialis</name>
    <dbReference type="NCBI Taxonomy" id="47790"/>
    <lineage>
        <taxon>Eukaryota</taxon>
        <taxon>Viridiplantae</taxon>
        <taxon>Chlorophyta</taxon>
        <taxon>core chlorophytes</taxon>
        <taxon>Chlorophyceae</taxon>
        <taxon>CS clade</taxon>
        <taxon>Chlamydomonadales</taxon>
        <taxon>Tetrabaenaceae</taxon>
        <taxon>Tetrabaena</taxon>
    </lineage>
</organism>
<feature type="region of interest" description="Disordered" evidence="1">
    <location>
        <begin position="122"/>
        <end position="145"/>
    </location>
</feature>
<dbReference type="AlphaFoldDB" id="A0A2J7ZZG8"/>
<gene>
    <name evidence="2" type="ORF">TSOC_008043</name>
</gene>
<proteinExistence type="predicted"/>
<name>A0A2J7ZZG8_9CHLO</name>
<feature type="region of interest" description="Disordered" evidence="1">
    <location>
        <begin position="29"/>
        <end position="56"/>
    </location>
</feature>
<dbReference type="Proteomes" id="UP000236333">
    <property type="component" value="Unassembled WGS sequence"/>
</dbReference>
<accession>A0A2J7ZZG8</accession>
<sequence>MNRLKRPMARSEACRTLPPNYIEYIEFSLRSPPNHNHSRSASGSGRPNARSRFESTLGLRRLSSLAASISPSLMGAPSERTSPPNGGIGPSSGSCGRAPPPPLGGSGAGSICCRAASAAAALPARPSLEPPGPPPPPPSAPRLSNAAAAALWPNIRSSTCRPLGCLPPASVPELSRDATA</sequence>
<reference evidence="2 3" key="1">
    <citation type="journal article" date="2017" name="Mol. Biol. Evol.">
        <title>The 4-celled Tetrabaena socialis nuclear genome reveals the essential components for genetic control of cell number at the origin of multicellularity in the volvocine lineage.</title>
        <authorList>
            <person name="Featherston J."/>
            <person name="Arakaki Y."/>
            <person name="Hanschen E.R."/>
            <person name="Ferris P.J."/>
            <person name="Michod R.E."/>
            <person name="Olson B.J.S.C."/>
            <person name="Nozaki H."/>
            <person name="Durand P.M."/>
        </authorList>
    </citation>
    <scope>NUCLEOTIDE SEQUENCE [LARGE SCALE GENOMIC DNA]</scope>
    <source>
        <strain evidence="2 3">NIES-571</strain>
    </source>
</reference>
<feature type="compositionally biased region" description="Pro residues" evidence="1">
    <location>
        <begin position="128"/>
        <end position="140"/>
    </location>
</feature>
<evidence type="ECO:0000313" key="2">
    <source>
        <dbReference type="EMBL" id="PNH05669.1"/>
    </source>
</evidence>
<dbReference type="EMBL" id="PGGS01000288">
    <property type="protein sequence ID" value="PNH05669.1"/>
    <property type="molecule type" value="Genomic_DNA"/>
</dbReference>